<dbReference type="InterPro" id="IPR011060">
    <property type="entry name" value="RibuloseP-bd_barrel"/>
</dbReference>
<evidence type="ECO:0000313" key="3">
    <source>
        <dbReference type="EMBL" id="PLS32128.1"/>
    </source>
</evidence>
<keyword evidence="4" id="KW-1185">Reference proteome</keyword>
<dbReference type="SUPFAM" id="SSF51366">
    <property type="entry name" value="Ribulose-phoshate binding barrel"/>
    <property type="match status" value="1"/>
</dbReference>
<dbReference type="Gene3D" id="3.20.20.70">
    <property type="entry name" value="Aldolase class I"/>
    <property type="match status" value="1"/>
</dbReference>
<sequence length="234" mass="25938">MGTKFAVSLMCMDFANAARQITVLNRYADSYHFDVMDGHFAPNLALSPDWIKALTPYSTVRNEVHLMAEDPGRWLEPLAEAGADVISPHIETLHANAFRTMNRIRELGCGTGLVVNPMTPFEDVKMVLPRVDLLTFMTVDVGFAGQPFIDEVLDKIREAVEYRQEHGLDYEIQIDGHCFEGTFAKAHASGADTLILGNAGLFSLSDDLDVAWGKMLDNYERAVGEPAGEKVCRD</sequence>
<keyword evidence="2" id="KW-0413">Isomerase</keyword>
<evidence type="ECO:0000256" key="2">
    <source>
        <dbReference type="ARBA" id="ARBA00023235"/>
    </source>
</evidence>
<proteinExistence type="predicted"/>
<gene>
    <name evidence="3" type="ORF">Uis1B_0010</name>
</gene>
<dbReference type="Pfam" id="PF00834">
    <property type="entry name" value="Ribul_P_3_epim"/>
    <property type="match status" value="1"/>
</dbReference>
<accession>A0A2N5JD55</accession>
<dbReference type="CDD" id="cd00429">
    <property type="entry name" value="RPE"/>
    <property type="match status" value="1"/>
</dbReference>
<dbReference type="GO" id="GO:0016857">
    <property type="term" value="F:racemase and epimerase activity, acting on carbohydrates and derivatives"/>
    <property type="evidence" value="ECO:0007669"/>
    <property type="project" value="InterPro"/>
</dbReference>
<evidence type="ECO:0000313" key="4">
    <source>
        <dbReference type="Proteomes" id="UP000235050"/>
    </source>
</evidence>
<dbReference type="InterPro" id="IPR013785">
    <property type="entry name" value="Aldolase_TIM"/>
</dbReference>
<evidence type="ECO:0000256" key="1">
    <source>
        <dbReference type="ARBA" id="ARBA00022723"/>
    </source>
</evidence>
<dbReference type="AlphaFoldDB" id="A0A2N5JD55"/>
<dbReference type="PANTHER" id="PTHR11749">
    <property type="entry name" value="RIBULOSE-5-PHOSPHATE-3-EPIMERASE"/>
    <property type="match status" value="1"/>
</dbReference>
<dbReference type="EMBL" id="NMWU01000001">
    <property type="protein sequence ID" value="PLS32128.1"/>
    <property type="molecule type" value="Genomic_DNA"/>
</dbReference>
<dbReference type="Proteomes" id="UP000235050">
    <property type="component" value="Unassembled WGS sequence"/>
</dbReference>
<dbReference type="GO" id="GO:0046872">
    <property type="term" value="F:metal ion binding"/>
    <property type="evidence" value="ECO:0007669"/>
    <property type="project" value="UniProtKB-KW"/>
</dbReference>
<name>A0A2N5JD55_9BIFI</name>
<organism evidence="3 4">
    <name type="scientific">Bifidobacterium margollesii</name>
    <dbReference type="NCBI Taxonomy" id="2020964"/>
    <lineage>
        <taxon>Bacteria</taxon>
        <taxon>Bacillati</taxon>
        <taxon>Actinomycetota</taxon>
        <taxon>Actinomycetes</taxon>
        <taxon>Bifidobacteriales</taxon>
        <taxon>Bifidobacteriaceae</taxon>
        <taxon>Bifidobacterium</taxon>
    </lineage>
</organism>
<dbReference type="RefSeq" id="WP_165782642.1">
    <property type="nucleotide sequence ID" value="NZ_NMWU01000001.1"/>
</dbReference>
<comment type="caution">
    <text evidence="3">The sequence shown here is derived from an EMBL/GenBank/DDBJ whole genome shotgun (WGS) entry which is preliminary data.</text>
</comment>
<dbReference type="NCBIfam" id="NF007266">
    <property type="entry name" value="PRK09722.1"/>
    <property type="match status" value="1"/>
</dbReference>
<dbReference type="GO" id="GO:0005975">
    <property type="term" value="P:carbohydrate metabolic process"/>
    <property type="evidence" value="ECO:0007669"/>
    <property type="project" value="InterPro"/>
</dbReference>
<protein>
    <submittedName>
        <fullName evidence="3">Ribulose-phosphate 3-epimerase</fullName>
    </submittedName>
</protein>
<keyword evidence="1" id="KW-0479">Metal-binding</keyword>
<reference evidence="3 4" key="1">
    <citation type="submission" date="2017-07" db="EMBL/GenBank/DDBJ databases">
        <title>Bifidobacterium novel species.</title>
        <authorList>
            <person name="Lugli G.A."/>
            <person name="Milani C."/>
            <person name="Duranti S."/>
            <person name="Mangifesta M."/>
        </authorList>
    </citation>
    <scope>NUCLEOTIDE SEQUENCE [LARGE SCALE GENOMIC DNA]</scope>
    <source>
        <strain evidence="4">Uis1B</strain>
    </source>
</reference>
<dbReference type="InterPro" id="IPR000056">
    <property type="entry name" value="Ribul_P_3_epim-like"/>
</dbReference>